<keyword evidence="3" id="KW-1185">Reference proteome</keyword>
<name>A0A8J4PZE0_9MYCE</name>
<sequence>MNTKSLLSIVICLLIATTIAVDVNDDVKASFCPTVKSHAMCVMAGLTCVWFKGKCRQNPYSVTEETEEVEIEEDGLEEATEEQIQGMLENDQWACNILKTPFKCAIGSMAGHCLWWGGKCHTV</sequence>
<dbReference type="AlphaFoldDB" id="A0A8J4PZE0"/>
<comment type="caution">
    <text evidence="2">The sequence shown here is derived from an EMBL/GenBank/DDBJ whole genome shotgun (WGS) entry which is preliminary data.</text>
</comment>
<evidence type="ECO:0000256" key="1">
    <source>
        <dbReference type="SAM" id="SignalP"/>
    </source>
</evidence>
<proteinExistence type="predicted"/>
<keyword evidence="1" id="KW-0732">Signal</keyword>
<gene>
    <name evidence="2" type="ORF">CYY_003621</name>
</gene>
<evidence type="ECO:0000313" key="2">
    <source>
        <dbReference type="EMBL" id="KAF2075054.1"/>
    </source>
</evidence>
<reference evidence="2" key="1">
    <citation type="submission" date="2020-01" db="EMBL/GenBank/DDBJ databases">
        <title>Development of genomics and gene disruption for Polysphondylium violaceum indicates a role for the polyketide synthase stlB in stalk morphogenesis.</title>
        <authorList>
            <person name="Narita B."/>
            <person name="Kawabe Y."/>
            <person name="Kin K."/>
            <person name="Saito T."/>
            <person name="Gibbs R."/>
            <person name="Kuspa A."/>
            <person name="Muzny D."/>
            <person name="Queller D."/>
            <person name="Richards S."/>
            <person name="Strassman J."/>
            <person name="Sucgang R."/>
            <person name="Worley K."/>
            <person name="Schaap P."/>
        </authorList>
    </citation>
    <scope>NUCLEOTIDE SEQUENCE</scope>
    <source>
        <strain evidence="2">QSvi11</strain>
    </source>
</reference>
<dbReference type="Proteomes" id="UP000695562">
    <property type="component" value="Unassembled WGS sequence"/>
</dbReference>
<organism evidence="2 3">
    <name type="scientific">Polysphondylium violaceum</name>
    <dbReference type="NCBI Taxonomy" id="133409"/>
    <lineage>
        <taxon>Eukaryota</taxon>
        <taxon>Amoebozoa</taxon>
        <taxon>Evosea</taxon>
        <taxon>Eumycetozoa</taxon>
        <taxon>Dictyostelia</taxon>
        <taxon>Dictyosteliales</taxon>
        <taxon>Dictyosteliaceae</taxon>
        <taxon>Polysphondylium</taxon>
    </lineage>
</organism>
<protein>
    <submittedName>
        <fullName evidence="2">Uncharacterized protein</fullName>
    </submittedName>
</protein>
<feature type="signal peptide" evidence="1">
    <location>
        <begin position="1"/>
        <end position="20"/>
    </location>
</feature>
<evidence type="ECO:0000313" key="3">
    <source>
        <dbReference type="Proteomes" id="UP000695562"/>
    </source>
</evidence>
<dbReference type="EMBL" id="AJWJ01000116">
    <property type="protein sequence ID" value="KAF2075054.1"/>
    <property type="molecule type" value="Genomic_DNA"/>
</dbReference>
<dbReference type="OrthoDB" id="22125at2759"/>
<accession>A0A8J4PZE0</accession>
<feature type="chain" id="PRO_5035149273" evidence="1">
    <location>
        <begin position="21"/>
        <end position="123"/>
    </location>
</feature>